<organism evidence="1 2">
    <name type="scientific">Rhodoplanes serenus</name>
    <dbReference type="NCBI Taxonomy" id="200615"/>
    <lineage>
        <taxon>Bacteria</taxon>
        <taxon>Pseudomonadati</taxon>
        <taxon>Pseudomonadota</taxon>
        <taxon>Alphaproteobacteria</taxon>
        <taxon>Hyphomicrobiales</taxon>
        <taxon>Nitrobacteraceae</taxon>
        <taxon>Rhodoplanes</taxon>
    </lineage>
</organism>
<dbReference type="AlphaFoldDB" id="A0A327K523"/>
<dbReference type="Proteomes" id="UP000438991">
    <property type="component" value="Unassembled WGS sequence"/>
</dbReference>
<gene>
    <name evidence="1" type="ORF">GJ689_11385</name>
</gene>
<dbReference type="RefSeq" id="WP_111386070.1">
    <property type="nucleotide sequence ID" value="NZ_NPEW01000151.1"/>
</dbReference>
<name>A0A327K523_9BRAD</name>
<comment type="caution">
    <text evidence="1">The sequence shown here is derived from an EMBL/GenBank/DDBJ whole genome shotgun (WGS) entry which is preliminary data.</text>
</comment>
<proteinExistence type="predicted"/>
<sequence length="85" mass="9168">MGIVSSQFNWVSTPSGYAQVTNWRAKQQAFNKQIESSLASTSIVFANASADYGSGMSEIAARRAAVRVQGELKAKVAKAQLDMRV</sequence>
<protein>
    <submittedName>
        <fullName evidence="1">Uncharacterized protein</fullName>
    </submittedName>
</protein>
<reference evidence="1 2" key="1">
    <citation type="submission" date="2019-11" db="EMBL/GenBank/DDBJ databases">
        <title>Whole-genome sequence of Rhodoplanes serenus DSM 18633, type strain.</title>
        <authorList>
            <person name="Kyndt J.A."/>
            <person name="Meyer T.E."/>
        </authorList>
    </citation>
    <scope>NUCLEOTIDE SEQUENCE [LARGE SCALE GENOMIC DNA]</scope>
    <source>
        <strain evidence="1 2">DSM 18633</strain>
    </source>
</reference>
<evidence type="ECO:0000313" key="2">
    <source>
        <dbReference type="Proteomes" id="UP000438991"/>
    </source>
</evidence>
<evidence type="ECO:0000313" key="1">
    <source>
        <dbReference type="EMBL" id="MTW16807.1"/>
    </source>
</evidence>
<accession>A0A327K523</accession>
<dbReference type="EMBL" id="WNKV01000007">
    <property type="protein sequence ID" value="MTW16807.1"/>
    <property type="molecule type" value="Genomic_DNA"/>
</dbReference>